<dbReference type="EMBL" id="JAUJYO010000007">
    <property type="protein sequence ID" value="KAK1311867.1"/>
    <property type="molecule type" value="Genomic_DNA"/>
</dbReference>
<dbReference type="PANTHER" id="PTHR31589:SF95">
    <property type="entry name" value="NEPROSIN DOMAIN-CONTAINING PROTEIN"/>
    <property type="match status" value="1"/>
</dbReference>
<dbReference type="InterPro" id="IPR004314">
    <property type="entry name" value="Neprosin"/>
</dbReference>
<dbReference type="AlphaFoldDB" id="A0AAV9EER5"/>
<feature type="domain" description="Neprosin PEP catalytic" evidence="1">
    <location>
        <begin position="17"/>
        <end position="273"/>
    </location>
</feature>
<gene>
    <name evidence="2" type="ORF">QJS10_CPA07g00928</name>
</gene>
<dbReference type="Proteomes" id="UP001180020">
    <property type="component" value="Unassembled WGS sequence"/>
</dbReference>
<dbReference type="PROSITE" id="PS52045">
    <property type="entry name" value="NEPROSIN_PEP_CD"/>
    <property type="match status" value="1"/>
</dbReference>
<dbReference type="PANTHER" id="PTHR31589">
    <property type="entry name" value="PROTEIN, PUTATIVE (DUF239)-RELATED-RELATED"/>
    <property type="match status" value="1"/>
</dbReference>
<protein>
    <recommendedName>
        <fullName evidence="1">Neprosin PEP catalytic domain-containing protein</fullName>
    </recommendedName>
</protein>
<keyword evidence="3" id="KW-1185">Reference proteome</keyword>
<comment type="caution">
    <text evidence="2">The sequence shown here is derived from an EMBL/GenBank/DDBJ whole genome shotgun (WGS) entry which is preliminary data.</text>
</comment>
<evidence type="ECO:0000313" key="3">
    <source>
        <dbReference type="Proteomes" id="UP001180020"/>
    </source>
</evidence>
<name>A0AAV9EER5_ACOCL</name>
<dbReference type="Gene3D" id="3.90.1320.10">
    <property type="entry name" value="Outer-capsid protein sigma 3, large lobe"/>
    <property type="match status" value="1"/>
</dbReference>
<evidence type="ECO:0000313" key="2">
    <source>
        <dbReference type="EMBL" id="KAK1311867.1"/>
    </source>
</evidence>
<sequence length="273" mass="31013">MTHKNYHNQPNSNRLDTDRSRTYEYAIVRTKDNIKYSGAKADIHVWKPLVWWGGDFSIAQMWLVHSERESTVEVGWHVYPDLYNDDKTRLFTYWTGDGYVNTGCYNLVCSGFVQVGSEISLGSPLSPVSAFNGPHYQININVFQDVENGNWWLEVQNDMVGYWPSSIVPKLASGAEEVQYGGEILDKKAMMGERAPHTITEMGNGHFSEDGKDKAAAFSNIQLLDMAQSGYKMPPDLNYFAPKPYCYDIALDRDKNWGMFFVYGGPGRNPECL</sequence>
<dbReference type="InterPro" id="IPR053168">
    <property type="entry name" value="Glutamic_endopeptidase"/>
</dbReference>
<dbReference type="Pfam" id="PF03080">
    <property type="entry name" value="Neprosin"/>
    <property type="match status" value="1"/>
</dbReference>
<evidence type="ECO:0000259" key="1">
    <source>
        <dbReference type="PROSITE" id="PS52045"/>
    </source>
</evidence>
<accession>A0AAV9EER5</accession>
<proteinExistence type="predicted"/>
<organism evidence="2 3">
    <name type="scientific">Acorus calamus</name>
    <name type="common">Sweet flag</name>
    <dbReference type="NCBI Taxonomy" id="4465"/>
    <lineage>
        <taxon>Eukaryota</taxon>
        <taxon>Viridiplantae</taxon>
        <taxon>Streptophyta</taxon>
        <taxon>Embryophyta</taxon>
        <taxon>Tracheophyta</taxon>
        <taxon>Spermatophyta</taxon>
        <taxon>Magnoliopsida</taxon>
        <taxon>Liliopsida</taxon>
        <taxon>Acoraceae</taxon>
        <taxon>Acorus</taxon>
    </lineage>
</organism>
<reference evidence="2" key="2">
    <citation type="submission" date="2023-06" db="EMBL/GenBank/DDBJ databases">
        <authorList>
            <person name="Ma L."/>
            <person name="Liu K.-W."/>
            <person name="Li Z."/>
            <person name="Hsiao Y.-Y."/>
            <person name="Qi Y."/>
            <person name="Fu T."/>
            <person name="Tang G."/>
            <person name="Zhang D."/>
            <person name="Sun W.-H."/>
            <person name="Liu D.-K."/>
            <person name="Li Y."/>
            <person name="Chen G.-Z."/>
            <person name="Liu X.-D."/>
            <person name="Liao X.-Y."/>
            <person name="Jiang Y.-T."/>
            <person name="Yu X."/>
            <person name="Hao Y."/>
            <person name="Huang J."/>
            <person name="Zhao X.-W."/>
            <person name="Ke S."/>
            <person name="Chen Y.-Y."/>
            <person name="Wu W.-L."/>
            <person name="Hsu J.-L."/>
            <person name="Lin Y.-F."/>
            <person name="Huang M.-D."/>
            <person name="Li C.-Y."/>
            <person name="Huang L."/>
            <person name="Wang Z.-W."/>
            <person name="Zhao X."/>
            <person name="Zhong W.-Y."/>
            <person name="Peng D.-H."/>
            <person name="Ahmad S."/>
            <person name="Lan S."/>
            <person name="Zhang J.-S."/>
            <person name="Tsai W.-C."/>
            <person name="Van De Peer Y."/>
            <person name="Liu Z.-J."/>
        </authorList>
    </citation>
    <scope>NUCLEOTIDE SEQUENCE</scope>
    <source>
        <strain evidence="2">CP</strain>
        <tissue evidence="2">Leaves</tissue>
    </source>
</reference>
<reference evidence="2" key="1">
    <citation type="journal article" date="2023" name="Nat. Commun.">
        <title>Diploid and tetraploid genomes of Acorus and the evolution of monocots.</title>
        <authorList>
            <person name="Ma L."/>
            <person name="Liu K.W."/>
            <person name="Li Z."/>
            <person name="Hsiao Y.Y."/>
            <person name="Qi Y."/>
            <person name="Fu T."/>
            <person name="Tang G.D."/>
            <person name="Zhang D."/>
            <person name="Sun W.H."/>
            <person name="Liu D.K."/>
            <person name="Li Y."/>
            <person name="Chen G.Z."/>
            <person name="Liu X.D."/>
            <person name="Liao X.Y."/>
            <person name="Jiang Y.T."/>
            <person name="Yu X."/>
            <person name="Hao Y."/>
            <person name="Huang J."/>
            <person name="Zhao X.W."/>
            <person name="Ke S."/>
            <person name="Chen Y.Y."/>
            <person name="Wu W.L."/>
            <person name="Hsu J.L."/>
            <person name="Lin Y.F."/>
            <person name="Huang M.D."/>
            <person name="Li C.Y."/>
            <person name="Huang L."/>
            <person name="Wang Z.W."/>
            <person name="Zhao X."/>
            <person name="Zhong W.Y."/>
            <person name="Peng D.H."/>
            <person name="Ahmad S."/>
            <person name="Lan S."/>
            <person name="Zhang J.S."/>
            <person name="Tsai W.C."/>
            <person name="Van de Peer Y."/>
            <person name="Liu Z.J."/>
        </authorList>
    </citation>
    <scope>NUCLEOTIDE SEQUENCE</scope>
    <source>
        <strain evidence="2">CP</strain>
    </source>
</reference>